<organism evidence="5">
    <name type="scientific">Cladocopium goreaui</name>
    <dbReference type="NCBI Taxonomy" id="2562237"/>
    <lineage>
        <taxon>Eukaryota</taxon>
        <taxon>Sar</taxon>
        <taxon>Alveolata</taxon>
        <taxon>Dinophyceae</taxon>
        <taxon>Suessiales</taxon>
        <taxon>Symbiodiniaceae</taxon>
        <taxon>Cladocopium</taxon>
    </lineage>
</organism>
<dbReference type="Proteomes" id="UP001152797">
    <property type="component" value="Unassembled WGS sequence"/>
</dbReference>
<evidence type="ECO:0000256" key="2">
    <source>
        <dbReference type="SAM" id="MobiDB-lite"/>
    </source>
</evidence>
<dbReference type="Gene3D" id="3.20.20.80">
    <property type="entry name" value="Glycosidases"/>
    <property type="match status" value="1"/>
</dbReference>
<dbReference type="SMART" id="SM00458">
    <property type="entry name" value="RICIN"/>
    <property type="match status" value="1"/>
</dbReference>
<dbReference type="EMBL" id="CAMXCT030000380">
    <property type="protein sequence ID" value="CAL4765312.1"/>
    <property type="molecule type" value="Genomic_DNA"/>
</dbReference>
<comment type="similarity">
    <text evidence="1">Belongs to the glycosyl hydrolase 13 family.</text>
</comment>
<dbReference type="PANTHER" id="PTHR43447">
    <property type="entry name" value="ALPHA-AMYLASE"/>
    <property type="match status" value="1"/>
</dbReference>
<dbReference type="Gene3D" id="2.80.10.50">
    <property type="match status" value="3"/>
</dbReference>
<dbReference type="AlphaFoldDB" id="A0A9P1BRM9"/>
<dbReference type="InterPro" id="IPR017853">
    <property type="entry name" value="GH"/>
</dbReference>
<protein>
    <submittedName>
        <fullName evidence="7">Alpha-amylase</fullName>
    </submittedName>
</protein>
<dbReference type="CDD" id="cd00257">
    <property type="entry name" value="beta-trefoil_FSCN-like"/>
    <property type="match status" value="1"/>
</dbReference>
<dbReference type="Pfam" id="PF00652">
    <property type="entry name" value="Ricin_B_lectin"/>
    <property type="match status" value="1"/>
</dbReference>
<dbReference type="InterPro" id="IPR000772">
    <property type="entry name" value="Ricin_B_lectin"/>
</dbReference>
<dbReference type="GO" id="GO:0005975">
    <property type="term" value="P:carbohydrate metabolic process"/>
    <property type="evidence" value="ECO:0007669"/>
    <property type="project" value="InterPro"/>
</dbReference>
<dbReference type="PROSITE" id="PS50231">
    <property type="entry name" value="RICIN_B_LECTIN"/>
    <property type="match status" value="1"/>
</dbReference>
<keyword evidence="8" id="KW-1185">Reference proteome</keyword>
<dbReference type="Pfam" id="PF00128">
    <property type="entry name" value="Alpha-amylase"/>
    <property type="match status" value="1"/>
</dbReference>
<gene>
    <name evidence="5" type="ORF">C1SCF055_LOCUS6090</name>
</gene>
<dbReference type="InterPro" id="IPR006047">
    <property type="entry name" value="GH13_cat_dom"/>
</dbReference>
<reference evidence="5" key="1">
    <citation type="submission" date="2022-10" db="EMBL/GenBank/DDBJ databases">
        <authorList>
            <person name="Chen Y."/>
            <person name="Dougan E. K."/>
            <person name="Chan C."/>
            <person name="Rhodes N."/>
            <person name="Thang M."/>
        </authorList>
    </citation>
    <scope>NUCLEOTIDE SEQUENCE</scope>
</reference>
<reference evidence="6" key="2">
    <citation type="submission" date="2024-04" db="EMBL/GenBank/DDBJ databases">
        <authorList>
            <person name="Chen Y."/>
            <person name="Shah S."/>
            <person name="Dougan E. K."/>
            <person name="Thang M."/>
            <person name="Chan C."/>
        </authorList>
    </citation>
    <scope>NUCLEOTIDE SEQUENCE [LARGE SCALE GENOMIC DNA]</scope>
</reference>
<evidence type="ECO:0000256" key="1">
    <source>
        <dbReference type="ARBA" id="ARBA00008061"/>
    </source>
</evidence>
<name>A0A9P1BRM9_9DINO</name>
<comment type="caution">
    <text evidence="5">The sequence shown here is derived from an EMBL/GenBank/DDBJ whole genome shotgun (WGS) entry which is preliminary data.</text>
</comment>
<feature type="domain" description="Ricin B lectin" evidence="3">
    <location>
        <begin position="17"/>
        <end position="136"/>
    </location>
</feature>
<evidence type="ECO:0000259" key="4">
    <source>
        <dbReference type="SMART" id="SM00642"/>
    </source>
</evidence>
<dbReference type="EMBL" id="CAMXCT020000380">
    <property type="protein sequence ID" value="CAL1131375.1"/>
    <property type="molecule type" value="Genomic_DNA"/>
</dbReference>
<proteinExistence type="inferred from homology"/>
<feature type="region of interest" description="Disordered" evidence="2">
    <location>
        <begin position="113"/>
        <end position="140"/>
    </location>
</feature>
<sequence length="1024" mass="113484">MSPCDPESDSQNWVYDDDSGLIKHASGKCLDASQRNVNNGIIHLWDCDASNKNQMWLWTEEKKQVKNRYGRCMDAPNPMAGSGVHMWTCHENLQNQQWLFVPSSNFIGTTATTTLEAPGSTSSSTSSSTSTSTTTTPRPLSALRNCQLEPLVEGSGCSRLAVLEHEKFGVGENGQETQGRHTCLEMMRTYADADSFVHYLGRCEIWRCVTKARLKMSAGPGGAVSSSPNAIALIGSNGRYLTADQAGGMHATEESFVPEALFYLKERPGGYTLKSKATDRFLKAEPGGHVSALTEKWDDWEIFQVEHLSEQGSIALKSFHQRYVTMGPSGVWAGATSQTSEAVFRLENRSRAAWEVANGAHPLRLLQTLSAAHNTCSWPSGSAAVRCCEGTVPVSEASYGCHNRKTFEEAVSICEEHGLTLCSAEHVFSCPECKSCAEDGEHQQLWTSSNCSSTEQLTQRRLNLRNDRAAVFSELCSYESGLGGLHGEEPRATVLVKLMEWNYNDIAKECTEYLAPNDFEAVQVSPVTEHIIGYQWWVKYQPVSAGLDSRSGTEAEFRQMVATCRAAGIQVVVDILMNHMAGPCKKAQQMTKRGKAEGEDEMPCTGWGGSKFGDRKQKGARGWDASRPEHFHHKADNVMEPFCKVGPQTGWLCPNDDCTPCDMYKLPDYNTELEEVRTMQFKHLEELFHIGVTGLRVDAAIYHHVYELADMLNRVPWDLVYQEWWGEYPPQDRTDFVGLYRDVAYRWHVVNRLAGKNATELPELLNLTGGVFGISEDMAVYPFAYHDGRSRKANPEIATYKNGLAYHQQQKFFLSWIVGSSVLVWGGYGWRDLSHGPPGCDKSDGNHCTPKAVYDETGAAQCMQTPTESPMPRVQARQRRWICEHRWQGVAGMIHFRKACRGKAVTQTWSSGSVHPLPLGRLAFQLGADCFVALVRGRRKDQGSEVDVVGVGGTWDLIGFGPIALPEGIYCDLSSLPTQKSWKETDPCPRSVQVDAQGIIQEGHVMEGDLLAIHRGARALAIAA</sequence>
<dbReference type="InterPro" id="IPR008999">
    <property type="entry name" value="Actin-crosslinking"/>
</dbReference>
<feature type="domain" description="Glycosyl hydrolase family 13 catalytic" evidence="4">
    <location>
        <begin position="493"/>
        <end position="897"/>
    </location>
</feature>
<evidence type="ECO:0000259" key="3">
    <source>
        <dbReference type="SMART" id="SM00458"/>
    </source>
</evidence>
<feature type="compositionally biased region" description="Low complexity" evidence="2">
    <location>
        <begin position="120"/>
        <end position="136"/>
    </location>
</feature>
<evidence type="ECO:0000313" key="6">
    <source>
        <dbReference type="EMBL" id="CAL1131375.1"/>
    </source>
</evidence>
<dbReference type="SUPFAM" id="SSF51445">
    <property type="entry name" value="(Trans)glycosidases"/>
    <property type="match status" value="1"/>
</dbReference>
<dbReference type="SMART" id="SM00642">
    <property type="entry name" value="Aamy"/>
    <property type="match status" value="1"/>
</dbReference>
<dbReference type="InterPro" id="IPR035992">
    <property type="entry name" value="Ricin_B-like_lectins"/>
</dbReference>
<evidence type="ECO:0000313" key="7">
    <source>
        <dbReference type="EMBL" id="CAL4765312.1"/>
    </source>
</evidence>
<accession>A0A9P1BRM9</accession>
<dbReference type="OrthoDB" id="550577at2759"/>
<evidence type="ECO:0000313" key="8">
    <source>
        <dbReference type="Proteomes" id="UP001152797"/>
    </source>
</evidence>
<dbReference type="EMBL" id="CAMXCT010000380">
    <property type="protein sequence ID" value="CAI3978000.1"/>
    <property type="molecule type" value="Genomic_DNA"/>
</dbReference>
<dbReference type="SUPFAM" id="SSF50370">
    <property type="entry name" value="Ricin B-like lectins"/>
    <property type="match status" value="1"/>
</dbReference>
<dbReference type="SUPFAM" id="SSF50405">
    <property type="entry name" value="Actin-crosslinking proteins"/>
    <property type="match status" value="1"/>
</dbReference>
<evidence type="ECO:0000313" key="5">
    <source>
        <dbReference type="EMBL" id="CAI3978000.1"/>
    </source>
</evidence>